<sequence length="412" mass="45280">MARILSPSGTLFFILFILLISQAVAQLPDFQSCFCLYDKGNYTANSIYQSNLNHLLSILPSQRGNGYGFFNLSYGNSSDQVYAIGMCRGDAKPDVCSSCLNNATQRLTQICPNQKEAGGWYEYCMLRYSNRSMFGHLETGQTVLIWNLQNVTSNVDNFTTDLRSLLDRLKNQAAAGGSLRKFATGNIMAPDFQTLYALVQCTPDLSLLDCNNCLDYTFKEILRLGDMKTGGKVIITSCNFMYETHLFYESTADAPLALSPPSLAPISSPPSPPSPNNTTTTGGNGGNTSRNIVIITVVSSSVVALVLFISVCACLALTRAKRRDKTRPLYEPVEEIESVESLQYSFDTIEVATDNFSEANKLGQGGFGPVYRGRLTNGQDIAVKRLSRDSGQGNQEFKNEVLLVAKLQHRNL</sequence>
<feature type="domain" description="Protein kinase" evidence="6">
    <location>
        <begin position="356"/>
        <end position="412"/>
    </location>
</feature>
<dbReference type="Gene3D" id="3.30.200.20">
    <property type="entry name" value="Phosphorylase Kinase, domain 1"/>
    <property type="match status" value="1"/>
</dbReference>
<accession>A0AA88EDH1</accession>
<feature type="chain" id="PRO_5041696867" description="Cysteine-rich receptor-like protein kinase" evidence="5">
    <location>
        <begin position="26"/>
        <end position="412"/>
    </location>
</feature>
<evidence type="ECO:0000313" key="8">
    <source>
        <dbReference type="EMBL" id="GMN72465.1"/>
    </source>
</evidence>
<dbReference type="AlphaFoldDB" id="A0AA88EDH1"/>
<keyword evidence="4" id="KW-0472">Membrane</keyword>
<dbReference type="EMBL" id="BTGU01012933">
    <property type="protein sequence ID" value="GMN72465.1"/>
    <property type="molecule type" value="Genomic_DNA"/>
</dbReference>
<feature type="transmembrane region" description="Helical" evidence="4">
    <location>
        <begin position="292"/>
        <end position="317"/>
    </location>
</feature>
<dbReference type="FunFam" id="3.30.430.20:FF:000003">
    <property type="entry name" value="Cysteine-rich RLK (RECEPTOR-like protein kinase) 10"/>
    <property type="match status" value="1"/>
</dbReference>
<evidence type="ECO:0000256" key="3">
    <source>
        <dbReference type="SAM" id="MobiDB-lite"/>
    </source>
</evidence>
<dbReference type="InterPro" id="IPR002902">
    <property type="entry name" value="GNK2"/>
</dbReference>
<dbReference type="PROSITE" id="PS50011">
    <property type="entry name" value="PROTEIN_KINASE_DOM"/>
    <property type="match status" value="1"/>
</dbReference>
<feature type="compositionally biased region" description="Low complexity" evidence="3">
    <location>
        <begin position="276"/>
        <end position="285"/>
    </location>
</feature>
<dbReference type="Pfam" id="PF01657">
    <property type="entry name" value="Stress-antifung"/>
    <property type="match status" value="2"/>
</dbReference>
<dbReference type="Proteomes" id="UP001187192">
    <property type="component" value="Unassembled WGS sequence"/>
</dbReference>
<feature type="non-terminal residue" evidence="8">
    <location>
        <position position="1"/>
    </location>
</feature>
<evidence type="ECO:0000259" key="7">
    <source>
        <dbReference type="PROSITE" id="PS51473"/>
    </source>
</evidence>
<dbReference type="CDD" id="cd23509">
    <property type="entry name" value="Gnk2-like"/>
    <property type="match status" value="2"/>
</dbReference>
<dbReference type="Gene3D" id="3.30.430.20">
    <property type="entry name" value="Gnk2 domain, C-X8-C-X2-C motif"/>
    <property type="match status" value="2"/>
</dbReference>
<dbReference type="PANTHER" id="PTHR32099">
    <property type="entry name" value="CYSTEINE-RICH REPEAT SECRETORY PROTEIN"/>
    <property type="match status" value="1"/>
</dbReference>
<name>A0AA88EDH1_FICCA</name>
<dbReference type="InterPro" id="IPR000719">
    <property type="entry name" value="Prot_kinase_dom"/>
</dbReference>
<feature type="region of interest" description="Disordered" evidence="3">
    <location>
        <begin position="259"/>
        <end position="285"/>
    </location>
</feature>
<dbReference type="PANTHER" id="PTHR32099:SF51">
    <property type="entry name" value="CYSTEINE-RICH RECEPTOR-LIKE PROTEIN KINASE 25 ISOFORM X1"/>
    <property type="match status" value="1"/>
</dbReference>
<dbReference type="FunFam" id="3.30.430.20:FF:000002">
    <property type="entry name" value="Cysteine-rich receptor-like protein kinase 10"/>
    <property type="match status" value="1"/>
</dbReference>
<evidence type="ECO:0008006" key="10">
    <source>
        <dbReference type="Google" id="ProtNLM"/>
    </source>
</evidence>
<keyword evidence="9" id="KW-1185">Reference proteome</keyword>
<dbReference type="Pfam" id="PF07714">
    <property type="entry name" value="PK_Tyr_Ser-Thr"/>
    <property type="match status" value="1"/>
</dbReference>
<dbReference type="GO" id="GO:0004672">
    <property type="term" value="F:protein kinase activity"/>
    <property type="evidence" value="ECO:0007669"/>
    <property type="project" value="InterPro"/>
</dbReference>
<dbReference type="InterPro" id="IPR011009">
    <property type="entry name" value="Kinase-like_dom_sf"/>
</dbReference>
<dbReference type="InterPro" id="IPR001245">
    <property type="entry name" value="Ser-Thr/Tyr_kinase_cat_dom"/>
</dbReference>
<evidence type="ECO:0000256" key="1">
    <source>
        <dbReference type="ARBA" id="ARBA00022729"/>
    </source>
</evidence>
<proteinExistence type="predicted"/>
<evidence type="ECO:0000256" key="5">
    <source>
        <dbReference type="SAM" id="SignalP"/>
    </source>
</evidence>
<reference evidence="8" key="1">
    <citation type="submission" date="2023-07" db="EMBL/GenBank/DDBJ databases">
        <title>draft genome sequence of fig (Ficus carica).</title>
        <authorList>
            <person name="Takahashi T."/>
            <person name="Nishimura K."/>
        </authorList>
    </citation>
    <scope>NUCLEOTIDE SEQUENCE</scope>
</reference>
<dbReference type="GO" id="GO:0005524">
    <property type="term" value="F:ATP binding"/>
    <property type="evidence" value="ECO:0007669"/>
    <property type="project" value="InterPro"/>
</dbReference>
<dbReference type="PROSITE" id="PS51473">
    <property type="entry name" value="GNK2"/>
    <property type="match status" value="2"/>
</dbReference>
<keyword evidence="2" id="KW-0677">Repeat</keyword>
<comment type="caution">
    <text evidence="8">The sequence shown here is derived from an EMBL/GenBank/DDBJ whole genome shotgun (WGS) entry which is preliminary data.</text>
</comment>
<feature type="domain" description="Gnk2-homologous" evidence="7">
    <location>
        <begin position="139"/>
        <end position="247"/>
    </location>
</feature>
<keyword evidence="4" id="KW-1133">Transmembrane helix</keyword>
<feature type="signal peptide" evidence="5">
    <location>
        <begin position="1"/>
        <end position="25"/>
    </location>
</feature>
<evidence type="ECO:0000256" key="4">
    <source>
        <dbReference type="SAM" id="Phobius"/>
    </source>
</evidence>
<protein>
    <recommendedName>
        <fullName evidence="10">Cysteine-rich receptor-like protein kinase</fullName>
    </recommendedName>
</protein>
<keyword evidence="1 5" id="KW-0732">Signal</keyword>
<evidence type="ECO:0000259" key="6">
    <source>
        <dbReference type="PROSITE" id="PS50011"/>
    </source>
</evidence>
<gene>
    <name evidence="8" type="ORF">TIFTF001_053565</name>
</gene>
<feature type="domain" description="Gnk2-homologous" evidence="7">
    <location>
        <begin position="30"/>
        <end position="133"/>
    </location>
</feature>
<dbReference type="SUPFAM" id="SSF56112">
    <property type="entry name" value="Protein kinase-like (PK-like)"/>
    <property type="match status" value="1"/>
</dbReference>
<dbReference type="InterPro" id="IPR038408">
    <property type="entry name" value="GNK2_sf"/>
</dbReference>
<evidence type="ECO:0000313" key="9">
    <source>
        <dbReference type="Proteomes" id="UP001187192"/>
    </source>
</evidence>
<evidence type="ECO:0000256" key="2">
    <source>
        <dbReference type="ARBA" id="ARBA00022737"/>
    </source>
</evidence>
<keyword evidence="4" id="KW-0812">Transmembrane</keyword>
<organism evidence="8 9">
    <name type="scientific">Ficus carica</name>
    <name type="common">Common fig</name>
    <dbReference type="NCBI Taxonomy" id="3494"/>
    <lineage>
        <taxon>Eukaryota</taxon>
        <taxon>Viridiplantae</taxon>
        <taxon>Streptophyta</taxon>
        <taxon>Embryophyta</taxon>
        <taxon>Tracheophyta</taxon>
        <taxon>Spermatophyta</taxon>
        <taxon>Magnoliopsida</taxon>
        <taxon>eudicotyledons</taxon>
        <taxon>Gunneridae</taxon>
        <taxon>Pentapetalae</taxon>
        <taxon>rosids</taxon>
        <taxon>fabids</taxon>
        <taxon>Rosales</taxon>
        <taxon>Moraceae</taxon>
        <taxon>Ficeae</taxon>
        <taxon>Ficus</taxon>
    </lineage>
</organism>